<accession>A0A964E653</accession>
<protein>
    <submittedName>
        <fullName evidence="9">Rieske (2Fe-2S) protein</fullName>
    </submittedName>
</protein>
<dbReference type="CDD" id="cd03467">
    <property type="entry name" value="Rieske"/>
    <property type="match status" value="1"/>
</dbReference>
<dbReference type="Pfam" id="PF00355">
    <property type="entry name" value="Rieske"/>
    <property type="match status" value="1"/>
</dbReference>
<evidence type="ECO:0000256" key="2">
    <source>
        <dbReference type="ARBA" id="ARBA00022723"/>
    </source>
</evidence>
<keyword evidence="2" id="KW-0479">Metal-binding</keyword>
<gene>
    <name evidence="9" type="ORF">ACELLULO517_23330</name>
</gene>
<organism evidence="9 10">
    <name type="scientific">Acidisoma cellulosilyticum</name>
    <dbReference type="NCBI Taxonomy" id="2802395"/>
    <lineage>
        <taxon>Bacteria</taxon>
        <taxon>Pseudomonadati</taxon>
        <taxon>Pseudomonadota</taxon>
        <taxon>Alphaproteobacteria</taxon>
        <taxon>Acetobacterales</taxon>
        <taxon>Acidocellaceae</taxon>
        <taxon>Acidisoma</taxon>
    </lineage>
</organism>
<sequence>MIPLMICSRRTLLQTSVGCAALAKSAHALNFGAPDWPAPGDTLSPVDQPKETLRTDAIQAGAPPMLVCPRKPDGQLRKSLFSQLLLLRLSPESAGPAAGQLRAFTAICSHAGCVVSSWIPGENFFLCPCHGSEYDPARDGAVVGGPAPAPLPHIPLKDVSGIIVIAGHFSARPGGRTGRTD</sequence>
<evidence type="ECO:0000259" key="8">
    <source>
        <dbReference type="PROSITE" id="PS51296"/>
    </source>
</evidence>
<dbReference type="GO" id="GO:0016020">
    <property type="term" value="C:membrane"/>
    <property type="evidence" value="ECO:0007669"/>
    <property type="project" value="InterPro"/>
</dbReference>
<feature type="domain" description="Rieske" evidence="8">
    <location>
        <begin position="99"/>
        <end position="165"/>
    </location>
</feature>
<dbReference type="AlphaFoldDB" id="A0A964E653"/>
<feature type="chain" id="PRO_5038021335" evidence="7">
    <location>
        <begin position="29"/>
        <end position="181"/>
    </location>
</feature>
<dbReference type="InterPro" id="IPR005805">
    <property type="entry name" value="Rieske_Fe-S_prot_C"/>
</dbReference>
<comment type="cofactor">
    <cofactor evidence="6">
        <name>[2Fe-2S] cluster</name>
        <dbReference type="ChEBI" id="CHEBI:190135"/>
    </cofactor>
</comment>
<comment type="caution">
    <text evidence="9">The sequence shown here is derived from an EMBL/GenBank/DDBJ whole genome shotgun (WGS) entry which is preliminary data.</text>
</comment>
<keyword evidence="10" id="KW-1185">Reference proteome</keyword>
<dbReference type="GO" id="GO:0051537">
    <property type="term" value="F:2 iron, 2 sulfur cluster binding"/>
    <property type="evidence" value="ECO:0007669"/>
    <property type="project" value="UniProtKB-KW"/>
</dbReference>
<keyword evidence="5" id="KW-1015">Disulfide bond</keyword>
<dbReference type="EMBL" id="JAESVA010000011">
    <property type="protein sequence ID" value="MCB8883201.1"/>
    <property type="molecule type" value="Genomic_DNA"/>
</dbReference>
<dbReference type="InterPro" id="IPR014349">
    <property type="entry name" value="Rieske_Fe-S_prot"/>
</dbReference>
<keyword evidence="1" id="KW-0001">2Fe-2S</keyword>
<dbReference type="Proteomes" id="UP000721844">
    <property type="component" value="Unassembled WGS sequence"/>
</dbReference>
<evidence type="ECO:0000256" key="3">
    <source>
        <dbReference type="ARBA" id="ARBA00023004"/>
    </source>
</evidence>
<keyword evidence="3" id="KW-0408">Iron</keyword>
<reference evidence="9 10" key="1">
    <citation type="journal article" date="2021" name="Microorganisms">
        <title>Acidisoma silvae sp. nov. and Acidisomacellulosilytica sp. nov., Two Acidophilic Bacteria Isolated from Decaying Wood, Hydrolyzing Cellulose and Producing Poly-3-hydroxybutyrate.</title>
        <authorList>
            <person name="Mieszkin S."/>
            <person name="Pouder E."/>
            <person name="Uroz S."/>
            <person name="Simon-Colin C."/>
            <person name="Alain K."/>
        </authorList>
    </citation>
    <scope>NUCLEOTIDE SEQUENCE [LARGE SCALE GENOMIC DNA]</scope>
    <source>
        <strain evidence="9 10">HW T5.17</strain>
    </source>
</reference>
<dbReference type="SUPFAM" id="SSF50022">
    <property type="entry name" value="ISP domain"/>
    <property type="match status" value="1"/>
</dbReference>
<evidence type="ECO:0000313" key="10">
    <source>
        <dbReference type="Proteomes" id="UP000721844"/>
    </source>
</evidence>
<dbReference type="PRINTS" id="PR00162">
    <property type="entry name" value="RIESKE"/>
</dbReference>
<proteinExistence type="predicted"/>
<dbReference type="GO" id="GO:0046872">
    <property type="term" value="F:metal ion binding"/>
    <property type="evidence" value="ECO:0007669"/>
    <property type="project" value="UniProtKB-KW"/>
</dbReference>
<keyword evidence="4" id="KW-0411">Iron-sulfur</keyword>
<evidence type="ECO:0000256" key="4">
    <source>
        <dbReference type="ARBA" id="ARBA00023014"/>
    </source>
</evidence>
<dbReference type="InterPro" id="IPR017941">
    <property type="entry name" value="Rieske_2Fe-2S"/>
</dbReference>
<dbReference type="InterPro" id="IPR036922">
    <property type="entry name" value="Rieske_2Fe-2S_sf"/>
</dbReference>
<keyword evidence="7" id="KW-0732">Signal</keyword>
<dbReference type="PROSITE" id="PS51296">
    <property type="entry name" value="RIESKE"/>
    <property type="match status" value="1"/>
</dbReference>
<evidence type="ECO:0000256" key="1">
    <source>
        <dbReference type="ARBA" id="ARBA00022714"/>
    </source>
</evidence>
<evidence type="ECO:0000256" key="6">
    <source>
        <dbReference type="ARBA" id="ARBA00034078"/>
    </source>
</evidence>
<name>A0A964E653_9PROT</name>
<evidence type="ECO:0000256" key="7">
    <source>
        <dbReference type="SAM" id="SignalP"/>
    </source>
</evidence>
<evidence type="ECO:0000256" key="5">
    <source>
        <dbReference type="ARBA" id="ARBA00023157"/>
    </source>
</evidence>
<feature type="signal peptide" evidence="7">
    <location>
        <begin position="1"/>
        <end position="28"/>
    </location>
</feature>
<dbReference type="Gene3D" id="2.102.10.10">
    <property type="entry name" value="Rieske [2Fe-2S] iron-sulphur domain"/>
    <property type="match status" value="1"/>
</dbReference>
<evidence type="ECO:0000313" key="9">
    <source>
        <dbReference type="EMBL" id="MCB8883201.1"/>
    </source>
</evidence>
<dbReference type="PANTHER" id="PTHR10134">
    <property type="entry name" value="CYTOCHROME B-C1 COMPLEX SUBUNIT RIESKE, MITOCHONDRIAL"/>
    <property type="match status" value="1"/>
</dbReference>